<keyword evidence="2" id="KW-1185">Reference proteome</keyword>
<evidence type="ECO:0000313" key="2">
    <source>
        <dbReference type="Proteomes" id="UP000032512"/>
    </source>
</evidence>
<dbReference type="PATRIC" id="fig|285983.3.peg.4115"/>
<comment type="caution">
    <text evidence="1">The sequence shown here is derived from an EMBL/GenBank/DDBJ whole genome shotgun (WGS) entry which is preliminary data.</text>
</comment>
<dbReference type="OrthoDB" id="2433183at2"/>
<name>A0A0D6Z9W8_9BACI</name>
<evidence type="ECO:0000313" key="1">
    <source>
        <dbReference type="EMBL" id="KIY22599.1"/>
    </source>
</evidence>
<dbReference type="AlphaFoldDB" id="A0A0D6Z9W8"/>
<gene>
    <name evidence="1" type="ORF">UB32_07620</name>
</gene>
<accession>A0A0D6Z9W8</accession>
<dbReference type="Proteomes" id="UP000032512">
    <property type="component" value="Unassembled WGS sequence"/>
</dbReference>
<protein>
    <recommendedName>
        <fullName evidence="3">NERD domain-containing protein</fullName>
    </recommendedName>
</protein>
<reference evidence="1 2" key="1">
    <citation type="submission" date="2015-01" db="EMBL/GenBank/DDBJ databases">
        <title>Draft genome sequences of the supercritical CO2 tolerant bacteria Bacillus subterraneus MITOT1 and Bacillus cereus MIT0214.</title>
        <authorList>
            <person name="Peet K.C."/>
            <person name="Thompson J.R."/>
        </authorList>
    </citation>
    <scope>NUCLEOTIDE SEQUENCE [LARGE SCALE GENOMIC DNA]</scope>
    <source>
        <strain evidence="1 2">MITOT1</strain>
    </source>
</reference>
<proteinExistence type="predicted"/>
<dbReference type="RefSeq" id="WP_044392574.1">
    <property type="nucleotide sequence ID" value="NZ_JXIQ01000064.1"/>
</dbReference>
<sequence>MAQLIKLQDYVSRYAQDIYLYPSRYVRLKKKQWEGWKEKWEHGSDQPIDFMKESSPPLPESFIEKIKSRIRLHGSGVEAEMIPEGQRHSEEQDILFGSGAFDSLHSIHTEEGLKQHFLDNLLPFQLKWASSTLTERSFLAKDFLHDPTLKFLLQRFPDTFLVLYKPIFLLKKAPVEAELVLITPVAAMCISFMEAEEDAAFIGSKDRFWIKKTRNTETKILNPLIPLNRTEKIVKALFDLYEVDLPVQKLLLSRNGYFDYPLPPYGVQFIDKRDFADWFIVQRGMKSPLKHIQLKAAQVLLQFCQTTSVRRLEWENQPGDGE</sequence>
<evidence type="ECO:0008006" key="3">
    <source>
        <dbReference type="Google" id="ProtNLM"/>
    </source>
</evidence>
<organism evidence="1 2">
    <name type="scientific">Mesobacillus subterraneus</name>
    <dbReference type="NCBI Taxonomy" id="285983"/>
    <lineage>
        <taxon>Bacteria</taxon>
        <taxon>Bacillati</taxon>
        <taxon>Bacillota</taxon>
        <taxon>Bacilli</taxon>
        <taxon>Bacillales</taxon>
        <taxon>Bacillaceae</taxon>
        <taxon>Mesobacillus</taxon>
    </lineage>
</organism>
<dbReference type="EMBL" id="JXIQ01000064">
    <property type="protein sequence ID" value="KIY22599.1"/>
    <property type="molecule type" value="Genomic_DNA"/>
</dbReference>